<name>A0A2P5FTU7_TREOI</name>
<dbReference type="InParanoid" id="A0A2P5FTU7"/>
<protein>
    <recommendedName>
        <fullName evidence="3">LRR domain containing protein</fullName>
    </recommendedName>
</protein>
<evidence type="ECO:0008006" key="3">
    <source>
        <dbReference type="Google" id="ProtNLM"/>
    </source>
</evidence>
<proteinExistence type="predicted"/>
<dbReference type="EMBL" id="JXTC01000009">
    <property type="protein sequence ID" value="POO01201.1"/>
    <property type="molecule type" value="Genomic_DNA"/>
</dbReference>
<sequence length="163" mass="18447">VALLLEQSIGQLDDEELKQSDDHQRRSLQLKFLTLIRCDRLRRLGPPSMSFENLRLVAVVAMVTNCPEMMSFSGQATSTPKLKRIHIMNTGVGDTSSGDEGYDVKLEDDDHDTISDSSDFDRGSKIKVWRGTTLIEGDLNATIREFRRRPDHYRDMDSVCALS</sequence>
<dbReference type="AlphaFoldDB" id="A0A2P5FTU7"/>
<feature type="non-terminal residue" evidence="1">
    <location>
        <position position="1"/>
    </location>
</feature>
<accession>A0A2P5FTU7</accession>
<gene>
    <name evidence="1" type="ORF">TorRG33x02_029550</name>
</gene>
<organism evidence="1 2">
    <name type="scientific">Trema orientale</name>
    <name type="common">Charcoal tree</name>
    <name type="synonym">Celtis orientalis</name>
    <dbReference type="NCBI Taxonomy" id="63057"/>
    <lineage>
        <taxon>Eukaryota</taxon>
        <taxon>Viridiplantae</taxon>
        <taxon>Streptophyta</taxon>
        <taxon>Embryophyta</taxon>
        <taxon>Tracheophyta</taxon>
        <taxon>Spermatophyta</taxon>
        <taxon>Magnoliopsida</taxon>
        <taxon>eudicotyledons</taxon>
        <taxon>Gunneridae</taxon>
        <taxon>Pentapetalae</taxon>
        <taxon>rosids</taxon>
        <taxon>fabids</taxon>
        <taxon>Rosales</taxon>
        <taxon>Cannabaceae</taxon>
        <taxon>Trema</taxon>
    </lineage>
</organism>
<evidence type="ECO:0000313" key="1">
    <source>
        <dbReference type="EMBL" id="POO01201.1"/>
    </source>
</evidence>
<comment type="caution">
    <text evidence="1">The sequence shown here is derived from an EMBL/GenBank/DDBJ whole genome shotgun (WGS) entry which is preliminary data.</text>
</comment>
<dbReference type="Proteomes" id="UP000237000">
    <property type="component" value="Unassembled WGS sequence"/>
</dbReference>
<keyword evidence="2" id="KW-1185">Reference proteome</keyword>
<evidence type="ECO:0000313" key="2">
    <source>
        <dbReference type="Proteomes" id="UP000237000"/>
    </source>
</evidence>
<reference evidence="2" key="1">
    <citation type="submission" date="2016-06" db="EMBL/GenBank/DDBJ databases">
        <title>Parallel loss of symbiosis genes in relatives of nitrogen-fixing non-legume Parasponia.</title>
        <authorList>
            <person name="Van Velzen R."/>
            <person name="Holmer R."/>
            <person name="Bu F."/>
            <person name="Rutten L."/>
            <person name="Van Zeijl A."/>
            <person name="Liu W."/>
            <person name="Santuari L."/>
            <person name="Cao Q."/>
            <person name="Sharma T."/>
            <person name="Shen D."/>
            <person name="Roswanjaya Y."/>
            <person name="Wardhani T."/>
            <person name="Kalhor M.S."/>
            <person name="Jansen J."/>
            <person name="Van den Hoogen J."/>
            <person name="Gungor B."/>
            <person name="Hartog M."/>
            <person name="Hontelez J."/>
            <person name="Verver J."/>
            <person name="Yang W.-C."/>
            <person name="Schijlen E."/>
            <person name="Repin R."/>
            <person name="Schilthuizen M."/>
            <person name="Schranz E."/>
            <person name="Heidstra R."/>
            <person name="Miyata K."/>
            <person name="Fedorova E."/>
            <person name="Kohlen W."/>
            <person name="Bisseling T."/>
            <person name="Smit S."/>
            <person name="Geurts R."/>
        </authorList>
    </citation>
    <scope>NUCLEOTIDE SEQUENCE [LARGE SCALE GENOMIC DNA]</scope>
    <source>
        <strain evidence="2">cv. RG33-2</strain>
    </source>
</reference>